<dbReference type="SUPFAM" id="SSF47954">
    <property type="entry name" value="Cyclin-like"/>
    <property type="match status" value="2"/>
</dbReference>
<dbReference type="GeneID" id="25262352"/>
<dbReference type="FunFam" id="2.20.25.10:FF:000036">
    <property type="entry name" value="Transcription initiation factor IIB"/>
    <property type="match status" value="1"/>
</dbReference>
<evidence type="ECO:0000313" key="10">
    <source>
        <dbReference type="Proteomes" id="UP000027361"/>
    </source>
</evidence>
<dbReference type="InterPro" id="IPR013763">
    <property type="entry name" value="Cyclin-like_dom"/>
</dbReference>
<dbReference type="Proteomes" id="UP000027361">
    <property type="component" value="Unassembled WGS sequence"/>
</dbReference>
<dbReference type="STRING" id="1037660.A0A066WAA2"/>
<comment type="caution">
    <text evidence="9">The sequence shown here is derived from an EMBL/GenBank/DDBJ whole genome shotgun (WGS) entry which is preliminary data.</text>
</comment>
<evidence type="ECO:0000256" key="5">
    <source>
        <dbReference type="ARBA" id="ARBA00023163"/>
    </source>
</evidence>
<reference evidence="9 10" key="1">
    <citation type="submission" date="2014-05" db="EMBL/GenBank/DDBJ databases">
        <title>Draft genome sequence of a rare smut relative, Tilletiaria anomala UBC 951.</title>
        <authorList>
            <consortium name="DOE Joint Genome Institute"/>
            <person name="Toome M."/>
            <person name="Kuo A."/>
            <person name="Henrissat B."/>
            <person name="Lipzen A."/>
            <person name="Tritt A."/>
            <person name="Yoshinaga Y."/>
            <person name="Zane M."/>
            <person name="Barry K."/>
            <person name="Grigoriev I.V."/>
            <person name="Spatafora J.W."/>
            <person name="Aimea M.C."/>
        </authorList>
    </citation>
    <scope>NUCLEOTIDE SEQUENCE [LARGE SCALE GENOMIC DNA]</scope>
    <source>
        <strain evidence="9 10">UBC 951</strain>
    </source>
</reference>
<keyword evidence="7" id="KW-0862">Zinc</keyword>
<dbReference type="GO" id="GO:0006367">
    <property type="term" value="P:transcription initiation at RNA polymerase II promoter"/>
    <property type="evidence" value="ECO:0007669"/>
    <property type="project" value="TreeGrafter"/>
</dbReference>
<dbReference type="HOGENOM" id="CLU_043736_1_0_1"/>
<gene>
    <name evidence="9" type="ORF">K437DRAFT_221898</name>
</gene>
<dbReference type="InterPro" id="IPR000812">
    <property type="entry name" value="TFIIB"/>
</dbReference>
<dbReference type="GO" id="GO:0016251">
    <property type="term" value="F:RNA polymerase II general transcription initiation factor activity"/>
    <property type="evidence" value="ECO:0007669"/>
    <property type="project" value="TreeGrafter"/>
</dbReference>
<comment type="similarity">
    <text evidence="1">Belongs to the TFIIB family.</text>
</comment>
<dbReference type="PANTHER" id="PTHR11618">
    <property type="entry name" value="TRANSCRIPTION INITIATION FACTOR IIB-RELATED"/>
    <property type="match status" value="1"/>
</dbReference>
<keyword evidence="4" id="KW-0805">Transcription regulation</keyword>
<evidence type="ECO:0000259" key="8">
    <source>
        <dbReference type="PROSITE" id="PS51134"/>
    </source>
</evidence>
<dbReference type="FunCoup" id="A0A066WAA2">
    <property type="interactions" value="505"/>
</dbReference>
<dbReference type="OrthoDB" id="25790at2759"/>
<dbReference type="PANTHER" id="PTHR11618:SF13">
    <property type="entry name" value="TRANSCRIPTION INITIATION FACTOR IIB"/>
    <property type="match status" value="1"/>
</dbReference>
<protein>
    <recommendedName>
        <fullName evidence="2">Transcription initiation factor IIB</fullName>
    </recommendedName>
    <alternativeName>
        <fullName evidence="6">General transcription factor TFIIB</fullName>
    </alternativeName>
</protein>
<dbReference type="GO" id="GO:0097550">
    <property type="term" value="C:transcription preinitiation complex"/>
    <property type="evidence" value="ECO:0007669"/>
    <property type="project" value="TreeGrafter"/>
</dbReference>
<dbReference type="EMBL" id="JMSN01000018">
    <property type="protein sequence ID" value="KDN50847.1"/>
    <property type="molecule type" value="Genomic_DNA"/>
</dbReference>
<keyword evidence="10" id="KW-1185">Reference proteome</keyword>
<dbReference type="PRINTS" id="PR00685">
    <property type="entry name" value="TIFACTORIIB"/>
</dbReference>
<dbReference type="AlphaFoldDB" id="A0A066WAA2"/>
<evidence type="ECO:0000313" key="9">
    <source>
        <dbReference type="EMBL" id="KDN50847.1"/>
    </source>
</evidence>
<dbReference type="Gene3D" id="2.20.25.10">
    <property type="match status" value="1"/>
</dbReference>
<keyword evidence="5" id="KW-0804">Transcription</keyword>
<dbReference type="PROSITE" id="PS51134">
    <property type="entry name" value="ZF_TFIIB"/>
    <property type="match status" value="1"/>
</dbReference>
<keyword evidence="7" id="KW-0479">Metal-binding</keyword>
<accession>A0A066WAA2</accession>
<dbReference type="Pfam" id="PF00382">
    <property type="entry name" value="TFIIB"/>
    <property type="match status" value="2"/>
</dbReference>
<dbReference type="GO" id="GO:0017025">
    <property type="term" value="F:TBP-class protein binding"/>
    <property type="evidence" value="ECO:0007669"/>
    <property type="project" value="InterPro"/>
</dbReference>
<dbReference type="GO" id="GO:0008270">
    <property type="term" value="F:zinc ion binding"/>
    <property type="evidence" value="ECO:0007669"/>
    <property type="project" value="UniProtKB-KW"/>
</dbReference>
<evidence type="ECO:0000256" key="4">
    <source>
        <dbReference type="ARBA" id="ARBA00023015"/>
    </source>
</evidence>
<dbReference type="OMA" id="DHDQRMK"/>
<dbReference type="InterPro" id="IPR013150">
    <property type="entry name" value="TFIIB_cyclin"/>
</dbReference>
<feature type="domain" description="TFIIB-type" evidence="8">
    <location>
        <begin position="40"/>
        <end position="73"/>
    </location>
</feature>
<dbReference type="InterPro" id="IPR023486">
    <property type="entry name" value="TFIIB_CS"/>
</dbReference>
<dbReference type="InterPro" id="IPR036915">
    <property type="entry name" value="Cyclin-like_sf"/>
</dbReference>
<evidence type="ECO:0000256" key="2">
    <source>
        <dbReference type="ARBA" id="ARBA00013932"/>
    </source>
</evidence>
<evidence type="ECO:0000256" key="3">
    <source>
        <dbReference type="ARBA" id="ARBA00022737"/>
    </source>
</evidence>
<keyword evidence="3" id="KW-0677">Repeat</keyword>
<evidence type="ECO:0000256" key="1">
    <source>
        <dbReference type="ARBA" id="ARBA00010857"/>
    </source>
</evidence>
<dbReference type="GO" id="GO:0070897">
    <property type="term" value="P:transcription preinitiation complex assembly"/>
    <property type="evidence" value="ECO:0007669"/>
    <property type="project" value="InterPro"/>
</dbReference>
<dbReference type="GO" id="GO:0005634">
    <property type="term" value="C:nucleus"/>
    <property type="evidence" value="ECO:0007669"/>
    <property type="project" value="TreeGrafter"/>
</dbReference>
<keyword evidence="7" id="KW-0863">Zinc-finger</keyword>
<dbReference type="SMART" id="SM00385">
    <property type="entry name" value="CYCLIN"/>
    <property type="match status" value="2"/>
</dbReference>
<dbReference type="Pfam" id="PF08271">
    <property type="entry name" value="Zn_Ribbon_TF"/>
    <property type="match status" value="1"/>
</dbReference>
<dbReference type="Gene3D" id="1.10.472.10">
    <property type="entry name" value="Cyclin-like"/>
    <property type="match status" value="2"/>
</dbReference>
<dbReference type="InParanoid" id="A0A066WAA2"/>
<dbReference type="CDD" id="cd20551">
    <property type="entry name" value="CYCLIN_TFIIB_rpt1"/>
    <property type="match status" value="1"/>
</dbReference>
<dbReference type="RefSeq" id="XP_013244599.1">
    <property type="nucleotide sequence ID" value="XM_013389145.1"/>
</dbReference>
<dbReference type="InterPro" id="IPR013137">
    <property type="entry name" value="Znf_TFIIB"/>
</dbReference>
<evidence type="ECO:0000256" key="6">
    <source>
        <dbReference type="ARBA" id="ARBA00031706"/>
    </source>
</evidence>
<name>A0A066WAA2_TILAU</name>
<sequence length="363" mass="39529">MQYERPAGSSFQKPFALTAQYARDRGDEIKEQSFAPNLNVRLICPDCQVDPPNLSEEFSSGDLVCATCGLVVGDRIVDTRSEWRTFANEDGDDPSRVGESSNPILDGLVESLDTRIGARDGGSGISRQLQKTAQLGHGTQNRNILEAFDDIQRKCDSIHLPKMVSDTAKQLFRRAEESKVAKGKKTEAIVASAIYVACKINKVPRTFPEICNLTKVKKKLIGQVFREMQAAFGLNAPGTADGSVDAVGPTKALELVGRFCSRLGLENSIIRLTEDIVTRVREAGILAGKSPITISAACILFSVTLAMSNPPTAKQIAESAQVSDSTIKGSYREMLKSKSAVLSKDFLDKHKKIVDVNRLSNNH</sequence>
<evidence type="ECO:0000256" key="7">
    <source>
        <dbReference type="PROSITE-ProRule" id="PRU00469"/>
    </source>
</evidence>
<dbReference type="PROSITE" id="PS00782">
    <property type="entry name" value="TFIIB"/>
    <property type="match status" value="1"/>
</dbReference>
<dbReference type="SUPFAM" id="SSF57783">
    <property type="entry name" value="Zinc beta-ribbon"/>
    <property type="match status" value="1"/>
</dbReference>
<organism evidence="9 10">
    <name type="scientific">Tilletiaria anomala (strain ATCC 24038 / CBS 436.72 / UBC 951)</name>
    <dbReference type="NCBI Taxonomy" id="1037660"/>
    <lineage>
        <taxon>Eukaryota</taxon>
        <taxon>Fungi</taxon>
        <taxon>Dikarya</taxon>
        <taxon>Basidiomycota</taxon>
        <taxon>Ustilaginomycotina</taxon>
        <taxon>Exobasidiomycetes</taxon>
        <taxon>Georgefischeriales</taxon>
        <taxon>Tilletiariaceae</taxon>
        <taxon>Tilletiaria</taxon>
    </lineage>
</organism>
<proteinExistence type="inferred from homology"/>